<dbReference type="OrthoDB" id="9784896at2"/>
<dbReference type="InterPro" id="IPR001853">
    <property type="entry name" value="DSBA-like_thioredoxin_dom"/>
</dbReference>
<dbReference type="InterPro" id="IPR050824">
    <property type="entry name" value="Thiol_disulfide_DsbA"/>
</dbReference>
<dbReference type="InterPro" id="IPR036249">
    <property type="entry name" value="Thioredoxin-like_sf"/>
</dbReference>
<keyword evidence="5" id="KW-0574">Periplasm</keyword>
<dbReference type="EMBL" id="CP021455">
    <property type="protein sequence ID" value="ARU06456.1"/>
    <property type="molecule type" value="Genomic_DNA"/>
</dbReference>
<protein>
    <recommendedName>
        <fullName evidence="5">Thiol:disulfide interchange protein</fullName>
    </recommendedName>
</protein>
<feature type="disulfide bond" description="Redox-active" evidence="6">
    <location>
        <begin position="58"/>
        <end position="61"/>
    </location>
</feature>
<evidence type="ECO:0000313" key="8">
    <source>
        <dbReference type="EMBL" id="ARU06456.1"/>
    </source>
</evidence>
<comment type="subcellular location">
    <subcellularLocation>
        <location evidence="5">Periplasm</location>
    </subcellularLocation>
</comment>
<organism evidence="8 9">
    <name type="scientific">Comamonas serinivorans</name>
    <dbReference type="NCBI Taxonomy" id="1082851"/>
    <lineage>
        <taxon>Bacteria</taxon>
        <taxon>Pseudomonadati</taxon>
        <taxon>Pseudomonadota</taxon>
        <taxon>Betaproteobacteria</taxon>
        <taxon>Burkholderiales</taxon>
        <taxon>Comamonadaceae</taxon>
        <taxon>Comamonas</taxon>
    </lineage>
</organism>
<dbReference type="SUPFAM" id="SSF52833">
    <property type="entry name" value="Thioredoxin-like"/>
    <property type="match status" value="1"/>
</dbReference>
<dbReference type="CDD" id="cd03019">
    <property type="entry name" value="DsbA_DsbA"/>
    <property type="match status" value="1"/>
</dbReference>
<dbReference type="PANTHER" id="PTHR35891">
    <property type="entry name" value="THIOL:DISULFIDE INTERCHANGE PROTEIN DSBA"/>
    <property type="match status" value="1"/>
</dbReference>
<keyword evidence="4" id="KW-0676">Redox-active center</keyword>
<dbReference type="KEGG" id="cser:CCO03_18925"/>
<dbReference type="InterPro" id="IPR017937">
    <property type="entry name" value="Thioredoxin_CS"/>
</dbReference>
<dbReference type="PIRSF" id="PIRSF001488">
    <property type="entry name" value="Tdi_protein"/>
    <property type="match status" value="1"/>
</dbReference>
<name>A0A1Y0ESA1_9BURK</name>
<dbReference type="GO" id="GO:0016491">
    <property type="term" value="F:oxidoreductase activity"/>
    <property type="evidence" value="ECO:0007669"/>
    <property type="project" value="InterPro"/>
</dbReference>
<reference evidence="8 9" key="1">
    <citation type="submission" date="2017-05" db="EMBL/GenBank/DDBJ databases">
        <authorList>
            <person name="Song R."/>
            <person name="Chenine A.L."/>
            <person name="Ruprecht R.M."/>
        </authorList>
    </citation>
    <scope>NUCLEOTIDE SEQUENCE [LARGE SCALE GENOMIC DNA]</scope>
    <source>
        <strain evidence="8 9">DSM 26136</strain>
    </source>
</reference>
<keyword evidence="9" id="KW-1185">Reference proteome</keyword>
<dbReference type="InterPro" id="IPR023205">
    <property type="entry name" value="DsbA/DsbL"/>
</dbReference>
<keyword evidence="3 5" id="KW-1015">Disulfide bond</keyword>
<gene>
    <name evidence="8" type="ORF">CCO03_18925</name>
</gene>
<evidence type="ECO:0000256" key="5">
    <source>
        <dbReference type="PIRNR" id="PIRNR001488"/>
    </source>
</evidence>
<feature type="domain" description="DSBA-like thioredoxin" evidence="7">
    <location>
        <begin position="50"/>
        <end position="186"/>
    </location>
</feature>
<proteinExistence type="inferred from homology"/>
<evidence type="ECO:0000256" key="4">
    <source>
        <dbReference type="ARBA" id="ARBA00023284"/>
    </source>
</evidence>
<evidence type="ECO:0000256" key="2">
    <source>
        <dbReference type="ARBA" id="ARBA00022729"/>
    </source>
</evidence>
<dbReference type="PROSITE" id="PS00194">
    <property type="entry name" value="THIOREDOXIN_1"/>
    <property type="match status" value="1"/>
</dbReference>
<accession>A0A1Y0ESA1</accession>
<dbReference type="AlphaFoldDB" id="A0A1Y0ESA1"/>
<evidence type="ECO:0000313" key="9">
    <source>
        <dbReference type="Proteomes" id="UP000196138"/>
    </source>
</evidence>
<sequence length="210" mass="22872">MKRRDFSMGLVAVAGAGLVPTGAWALTAGKDYVALSKKAPVAAAAPKVEIVEFFSYGCVHCMHFEPQFENWISKAPKDVVVRREHVGFNAAFEPLQRLFYALQALGQLEKVHAKVFAALQTEKIRVDKEDVAADWVAKQGVDKAKFLAAYKSFGVSTKVKQAIVLQQAYQVEGTPGFGIAGKYYTDPSRTGGFAGMLQVADTLIAQERKA</sequence>
<dbReference type="Gene3D" id="3.40.30.10">
    <property type="entry name" value="Glutaredoxin"/>
    <property type="match status" value="1"/>
</dbReference>
<keyword evidence="2" id="KW-0732">Signal</keyword>
<dbReference type="Proteomes" id="UP000196138">
    <property type="component" value="Chromosome"/>
</dbReference>
<dbReference type="RefSeq" id="WP_087283621.1">
    <property type="nucleotide sequence ID" value="NZ_CP021455.1"/>
</dbReference>
<dbReference type="Pfam" id="PF01323">
    <property type="entry name" value="DSBA"/>
    <property type="match status" value="1"/>
</dbReference>
<dbReference type="PANTHER" id="PTHR35891:SF3">
    <property type="entry name" value="THIOL:DISULFIDE INTERCHANGE PROTEIN DSBL"/>
    <property type="match status" value="1"/>
</dbReference>
<comment type="similarity">
    <text evidence="1">Belongs to the thioredoxin family. DsbA subfamily.</text>
</comment>
<evidence type="ECO:0000256" key="1">
    <source>
        <dbReference type="ARBA" id="ARBA00005791"/>
    </source>
</evidence>
<evidence type="ECO:0000256" key="3">
    <source>
        <dbReference type="ARBA" id="ARBA00023157"/>
    </source>
</evidence>
<evidence type="ECO:0000259" key="7">
    <source>
        <dbReference type="Pfam" id="PF01323"/>
    </source>
</evidence>
<dbReference type="GO" id="GO:0042597">
    <property type="term" value="C:periplasmic space"/>
    <property type="evidence" value="ECO:0007669"/>
    <property type="project" value="UniProtKB-SubCell"/>
</dbReference>
<evidence type="ECO:0000256" key="6">
    <source>
        <dbReference type="PIRSR" id="PIRSR001488-1"/>
    </source>
</evidence>